<evidence type="ECO:0000256" key="2">
    <source>
        <dbReference type="ARBA" id="ARBA00009347"/>
    </source>
</evidence>
<dbReference type="GO" id="GO:0050660">
    <property type="term" value="F:flavin adenine dinucleotide binding"/>
    <property type="evidence" value="ECO:0007669"/>
    <property type="project" value="InterPro"/>
</dbReference>
<evidence type="ECO:0000256" key="5">
    <source>
        <dbReference type="ARBA" id="ARBA00023002"/>
    </source>
</evidence>
<dbReference type="PROSITE" id="PS00073">
    <property type="entry name" value="ACYL_COA_DH_2"/>
    <property type="match status" value="1"/>
</dbReference>
<evidence type="ECO:0000256" key="3">
    <source>
        <dbReference type="ARBA" id="ARBA00022630"/>
    </source>
</evidence>
<dbReference type="OrthoDB" id="9770681at2"/>
<keyword evidence="5" id="KW-0560">Oxidoreductase</keyword>
<dbReference type="InterPro" id="IPR046373">
    <property type="entry name" value="Acyl-CoA_Oxase/DH_mid-dom_sf"/>
</dbReference>
<dbReference type="Pfam" id="PF02770">
    <property type="entry name" value="Acyl-CoA_dh_M"/>
    <property type="match status" value="1"/>
</dbReference>
<sequence>MKIDSITEFTDELRELQQATRDFAEAEIAPVAHRLHLAGEEIPDSLLAKMQEMGFFRVLASPEYGGLGLGARAVALVTEELSRAWFSAGALPARNWGLGVLLERFGTPEQKKKWLPGIASGELQAAHSGTEPEAGSDAANIRTTATLRDGRYVVNGTKQWCTHANRADLISLFCRTGKDAGKHGGISLLLVEKTRGEQFVPPTLTGSRIETIGYHGMHSYTLFFDDHEVPEENLLGGTEGIAFKQLMAIYELARMQFAFRCIGLARAAYEAALEHSRNRVQFGQPISQFQAIRHKLADMATRIEAARQLGYMVARKMDAGCRVDLEAGMVKLFASEMAHKVSHDAVQIHGGMGFAVETPVNRYWRDSGLCTIGEGTSEIQREVIARRLLGER</sequence>
<keyword evidence="3" id="KW-0285">Flavoprotein</keyword>
<comment type="similarity">
    <text evidence="2">Belongs to the acyl-CoA dehydrogenase family.</text>
</comment>
<dbReference type="RefSeq" id="WP_087649466.1">
    <property type="nucleotide sequence ID" value="NZ_FCON02000186.1"/>
</dbReference>
<dbReference type="PIRSF" id="PIRSF016578">
    <property type="entry name" value="HsaA"/>
    <property type="match status" value="1"/>
</dbReference>
<name>A0A158KY95_9BURK</name>
<reference evidence="9" key="1">
    <citation type="submission" date="2016-01" db="EMBL/GenBank/DDBJ databases">
        <authorList>
            <person name="Peeters C."/>
        </authorList>
    </citation>
    <scope>NUCLEOTIDE SEQUENCE [LARGE SCALE GENOMIC DNA]</scope>
    <source>
        <strain evidence="9">LMG 22940</strain>
    </source>
</reference>
<comment type="caution">
    <text evidence="9">The sequence shown here is derived from an EMBL/GenBank/DDBJ whole genome shotgun (WGS) entry which is preliminary data.</text>
</comment>
<dbReference type="Pfam" id="PF02771">
    <property type="entry name" value="Acyl-CoA_dh_N"/>
    <property type="match status" value="1"/>
</dbReference>
<accession>A0A158KY95</accession>
<dbReference type="EMBL" id="FCON02000186">
    <property type="protein sequence ID" value="SAL85371.1"/>
    <property type="molecule type" value="Genomic_DNA"/>
</dbReference>
<feature type="domain" description="Acyl-CoA dehydrogenase/oxidase C-terminal" evidence="6">
    <location>
        <begin position="245"/>
        <end position="389"/>
    </location>
</feature>
<keyword evidence="10" id="KW-1185">Reference proteome</keyword>
<evidence type="ECO:0000259" key="8">
    <source>
        <dbReference type="Pfam" id="PF02771"/>
    </source>
</evidence>
<gene>
    <name evidence="9" type="ORF">AWB68_07659</name>
</gene>
<organism evidence="9 10">
    <name type="scientific">Caballeronia choica</name>
    <dbReference type="NCBI Taxonomy" id="326476"/>
    <lineage>
        <taxon>Bacteria</taxon>
        <taxon>Pseudomonadati</taxon>
        <taxon>Pseudomonadota</taxon>
        <taxon>Betaproteobacteria</taxon>
        <taxon>Burkholderiales</taxon>
        <taxon>Burkholderiaceae</taxon>
        <taxon>Caballeronia</taxon>
    </lineage>
</organism>
<dbReference type="InterPro" id="IPR013786">
    <property type="entry name" value="AcylCoA_DH/ox_N"/>
</dbReference>
<evidence type="ECO:0000256" key="4">
    <source>
        <dbReference type="ARBA" id="ARBA00022827"/>
    </source>
</evidence>
<dbReference type="PANTHER" id="PTHR43884">
    <property type="entry name" value="ACYL-COA DEHYDROGENASE"/>
    <property type="match status" value="1"/>
</dbReference>
<dbReference type="GO" id="GO:0003995">
    <property type="term" value="F:acyl-CoA dehydrogenase activity"/>
    <property type="evidence" value="ECO:0007669"/>
    <property type="project" value="InterPro"/>
</dbReference>
<dbReference type="InterPro" id="IPR037069">
    <property type="entry name" value="AcylCoA_DH/ox_N_sf"/>
</dbReference>
<protein>
    <submittedName>
        <fullName evidence="9">Acyl-CoA dehydrogenase</fullName>
    </submittedName>
</protein>
<evidence type="ECO:0000313" key="10">
    <source>
        <dbReference type="Proteomes" id="UP000054770"/>
    </source>
</evidence>
<dbReference type="InterPro" id="IPR006089">
    <property type="entry name" value="Acyl-CoA_DH_CS"/>
</dbReference>
<dbReference type="Gene3D" id="1.10.540.10">
    <property type="entry name" value="Acyl-CoA dehydrogenase/oxidase, N-terminal domain"/>
    <property type="match status" value="1"/>
</dbReference>
<dbReference type="InterPro" id="IPR009075">
    <property type="entry name" value="AcylCo_DH/oxidase_C"/>
</dbReference>
<feature type="domain" description="Acyl-CoA dehydrogenase/oxidase N-terminal" evidence="8">
    <location>
        <begin position="10"/>
        <end position="122"/>
    </location>
</feature>
<evidence type="ECO:0000256" key="1">
    <source>
        <dbReference type="ARBA" id="ARBA00001974"/>
    </source>
</evidence>
<dbReference type="Pfam" id="PF00441">
    <property type="entry name" value="Acyl-CoA_dh_1"/>
    <property type="match status" value="1"/>
</dbReference>
<dbReference type="InterPro" id="IPR036250">
    <property type="entry name" value="AcylCo_DH-like_C"/>
</dbReference>
<dbReference type="InterPro" id="IPR006091">
    <property type="entry name" value="Acyl-CoA_Oxase/DH_mid-dom"/>
</dbReference>
<dbReference type="AlphaFoldDB" id="A0A158KY95"/>
<comment type="cofactor">
    <cofactor evidence="1">
        <name>FAD</name>
        <dbReference type="ChEBI" id="CHEBI:57692"/>
    </cofactor>
</comment>
<dbReference type="Proteomes" id="UP000054770">
    <property type="component" value="Unassembled WGS sequence"/>
</dbReference>
<dbReference type="PANTHER" id="PTHR43884:SF12">
    <property type="entry name" value="ISOVALERYL-COA DEHYDROGENASE, MITOCHONDRIAL-RELATED"/>
    <property type="match status" value="1"/>
</dbReference>
<keyword evidence="4" id="KW-0274">FAD</keyword>
<dbReference type="FunFam" id="1.20.140.10:FF:000001">
    <property type="entry name" value="Acyl-CoA dehydrogenase"/>
    <property type="match status" value="1"/>
</dbReference>
<dbReference type="SUPFAM" id="SSF47203">
    <property type="entry name" value="Acyl-CoA dehydrogenase C-terminal domain-like"/>
    <property type="match status" value="1"/>
</dbReference>
<evidence type="ECO:0000259" key="6">
    <source>
        <dbReference type="Pfam" id="PF00441"/>
    </source>
</evidence>
<dbReference type="Gene3D" id="2.40.110.10">
    <property type="entry name" value="Butyryl-CoA Dehydrogenase, subunit A, domain 2"/>
    <property type="match status" value="1"/>
</dbReference>
<dbReference type="SUPFAM" id="SSF56645">
    <property type="entry name" value="Acyl-CoA dehydrogenase NM domain-like"/>
    <property type="match status" value="1"/>
</dbReference>
<evidence type="ECO:0000259" key="7">
    <source>
        <dbReference type="Pfam" id="PF02770"/>
    </source>
</evidence>
<evidence type="ECO:0000313" key="9">
    <source>
        <dbReference type="EMBL" id="SAL85371.1"/>
    </source>
</evidence>
<dbReference type="InterPro" id="IPR009100">
    <property type="entry name" value="AcylCoA_DH/oxidase_NM_dom_sf"/>
</dbReference>
<proteinExistence type="inferred from homology"/>
<feature type="domain" description="Acyl-CoA oxidase/dehydrogenase middle" evidence="7">
    <location>
        <begin position="129"/>
        <end position="226"/>
    </location>
</feature>
<dbReference type="Gene3D" id="1.20.140.10">
    <property type="entry name" value="Butyryl-CoA Dehydrogenase, subunit A, domain 3"/>
    <property type="match status" value="1"/>
</dbReference>